<dbReference type="Gene3D" id="1.10.10.10">
    <property type="entry name" value="Winged helix-like DNA-binding domain superfamily/Winged helix DNA-binding domain"/>
    <property type="match status" value="1"/>
</dbReference>
<evidence type="ECO:0000256" key="2">
    <source>
        <dbReference type="ARBA" id="ARBA00023125"/>
    </source>
</evidence>
<dbReference type="EMBL" id="QGLF01000002">
    <property type="protein sequence ID" value="PWR22351.1"/>
    <property type="molecule type" value="Genomic_DNA"/>
</dbReference>
<keyword evidence="6" id="KW-1185">Reference proteome</keyword>
<dbReference type="InterPro" id="IPR036390">
    <property type="entry name" value="WH_DNA-bd_sf"/>
</dbReference>
<dbReference type="PANTHER" id="PTHR30154:SF53">
    <property type="entry name" value="HTH-TYPE TRANSCRIPTIONAL REGULATOR LRPC"/>
    <property type="match status" value="1"/>
</dbReference>
<dbReference type="PANTHER" id="PTHR30154">
    <property type="entry name" value="LEUCINE-RESPONSIVE REGULATORY PROTEIN"/>
    <property type="match status" value="1"/>
</dbReference>
<dbReference type="InterPro" id="IPR011008">
    <property type="entry name" value="Dimeric_a/b-barrel"/>
</dbReference>
<dbReference type="PROSITE" id="PS50956">
    <property type="entry name" value="HTH_ASNC_2"/>
    <property type="match status" value="1"/>
</dbReference>
<dbReference type="AlphaFoldDB" id="A0A317E6V3"/>
<evidence type="ECO:0000256" key="3">
    <source>
        <dbReference type="ARBA" id="ARBA00023163"/>
    </source>
</evidence>
<keyword evidence="2" id="KW-0238">DNA-binding</keyword>
<feature type="domain" description="HTH asnC-type" evidence="4">
    <location>
        <begin position="2"/>
        <end position="63"/>
    </location>
</feature>
<dbReference type="InterPro" id="IPR019887">
    <property type="entry name" value="Tscrpt_reg_AsnC/Lrp_C"/>
</dbReference>
<gene>
    <name evidence="5" type="ORF">DKG75_10400</name>
</gene>
<name>A0A317E6V3_9PROT</name>
<comment type="caution">
    <text evidence="5">The sequence shown here is derived from an EMBL/GenBank/DDBJ whole genome shotgun (WGS) entry which is preliminary data.</text>
</comment>
<protein>
    <submittedName>
        <fullName evidence="5">Lrp/AsnC family transcriptional regulator</fullName>
    </submittedName>
</protein>
<sequence>MLDAIDYALIAHLQRDGRIGVVELGQAVGLSTSAVNERVRKLQARGVIRATVALADPLALGLGIAALITVTLAPGGDEAGFVAHVGGDDAVLECHHVTGAANYLLKVRVADVAALEALLTRLKRTGTVARSETQLILSTVKETTALPVPRGRP</sequence>
<dbReference type="GO" id="GO:0005829">
    <property type="term" value="C:cytosol"/>
    <property type="evidence" value="ECO:0007669"/>
    <property type="project" value="TreeGrafter"/>
</dbReference>
<dbReference type="InterPro" id="IPR036388">
    <property type="entry name" value="WH-like_DNA-bd_sf"/>
</dbReference>
<dbReference type="InterPro" id="IPR019885">
    <property type="entry name" value="Tscrpt_reg_HTH_AsnC-type_CS"/>
</dbReference>
<reference evidence="6" key="1">
    <citation type="submission" date="2018-05" db="EMBL/GenBank/DDBJ databases">
        <title>Zavarzinia sp. HR-AS.</title>
        <authorList>
            <person name="Lee Y."/>
            <person name="Jeon C.O."/>
        </authorList>
    </citation>
    <scope>NUCLEOTIDE SEQUENCE [LARGE SCALE GENOMIC DNA]</scope>
    <source>
        <strain evidence="6">DSM 1231</strain>
    </source>
</reference>
<dbReference type="OrthoDB" id="9813313at2"/>
<proteinExistence type="predicted"/>
<dbReference type="RefSeq" id="WP_109920995.1">
    <property type="nucleotide sequence ID" value="NZ_QGLF01000002.1"/>
</dbReference>
<dbReference type="GO" id="GO:0043200">
    <property type="term" value="P:response to amino acid"/>
    <property type="evidence" value="ECO:0007669"/>
    <property type="project" value="TreeGrafter"/>
</dbReference>
<keyword evidence="3" id="KW-0804">Transcription</keyword>
<dbReference type="PROSITE" id="PS00519">
    <property type="entry name" value="HTH_ASNC_1"/>
    <property type="match status" value="1"/>
</dbReference>
<keyword evidence="1" id="KW-0805">Transcription regulation</keyword>
<evidence type="ECO:0000313" key="5">
    <source>
        <dbReference type="EMBL" id="PWR22351.1"/>
    </source>
</evidence>
<dbReference type="SMART" id="SM00344">
    <property type="entry name" value="HTH_ASNC"/>
    <property type="match status" value="1"/>
</dbReference>
<organism evidence="5 6">
    <name type="scientific">Zavarzinia compransoris</name>
    <dbReference type="NCBI Taxonomy" id="1264899"/>
    <lineage>
        <taxon>Bacteria</taxon>
        <taxon>Pseudomonadati</taxon>
        <taxon>Pseudomonadota</taxon>
        <taxon>Alphaproteobacteria</taxon>
        <taxon>Rhodospirillales</taxon>
        <taxon>Zavarziniaceae</taxon>
        <taxon>Zavarzinia</taxon>
    </lineage>
</organism>
<dbReference type="InterPro" id="IPR000485">
    <property type="entry name" value="AsnC-type_HTH_dom"/>
</dbReference>
<dbReference type="PRINTS" id="PR00033">
    <property type="entry name" value="HTHASNC"/>
</dbReference>
<dbReference type="Gene3D" id="3.30.70.920">
    <property type="match status" value="1"/>
</dbReference>
<dbReference type="SUPFAM" id="SSF54909">
    <property type="entry name" value="Dimeric alpha+beta barrel"/>
    <property type="match status" value="1"/>
</dbReference>
<evidence type="ECO:0000313" key="6">
    <source>
        <dbReference type="Proteomes" id="UP000246077"/>
    </source>
</evidence>
<evidence type="ECO:0000256" key="1">
    <source>
        <dbReference type="ARBA" id="ARBA00023015"/>
    </source>
</evidence>
<dbReference type="Proteomes" id="UP000246077">
    <property type="component" value="Unassembled WGS sequence"/>
</dbReference>
<dbReference type="InterPro" id="IPR019888">
    <property type="entry name" value="Tscrpt_reg_AsnC-like"/>
</dbReference>
<accession>A0A317E6V3</accession>
<dbReference type="GO" id="GO:0043565">
    <property type="term" value="F:sequence-specific DNA binding"/>
    <property type="evidence" value="ECO:0007669"/>
    <property type="project" value="InterPro"/>
</dbReference>
<evidence type="ECO:0000259" key="4">
    <source>
        <dbReference type="PROSITE" id="PS50956"/>
    </source>
</evidence>
<dbReference type="Pfam" id="PF13404">
    <property type="entry name" value="HTH_AsnC-type"/>
    <property type="match status" value="1"/>
</dbReference>
<dbReference type="SUPFAM" id="SSF46785">
    <property type="entry name" value="Winged helix' DNA-binding domain"/>
    <property type="match status" value="1"/>
</dbReference>
<dbReference type="Pfam" id="PF01037">
    <property type="entry name" value="AsnC_trans_reg"/>
    <property type="match status" value="1"/>
</dbReference>